<evidence type="ECO:0000313" key="4">
    <source>
        <dbReference type="Proteomes" id="UP000053989"/>
    </source>
</evidence>
<feature type="region of interest" description="Disordered" evidence="1">
    <location>
        <begin position="107"/>
        <end position="140"/>
    </location>
</feature>
<gene>
    <name evidence="3" type="ORF">SCLCIDRAFT_21080</name>
</gene>
<dbReference type="AlphaFoldDB" id="A0A0C3A1M7"/>
<dbReference type="PANTHER" id="PTHR37487:SF3">
    <property type="entry name" value="CLEAVAGE_POLYADENYLATION SPECIFICITY FACTOR A SUBUNIT N-TERMINAL DOMAIN-CONTAINING PROTEIN"/>
    <property type="match status" value="1"/>
</dbReference>
<organism evidence="3 4">
    <name type="scientific">Scleroderma citrinum Foug A</name>
    <dbReference type="NCBI Taxonomy" id="1036808"/>
    <lineage>
        <taxon>Eukaryota</taxon>
        <taxon>Fungi</taxon>
        <taxon>Dikarya</taxon>
        <taxon>Basidiomycota</taxon>
        <taxon>Agaricomycotina</taxon>
        <taxon>Agaricomycetes</taxon>
        <taxon>Agaricomycetidae</taxon>
        <taxon>Boletales</taxon>
        <taxon>Sclerodermatineae</taxon>
        <taxon>Sclerodermataceae</taxon>
        <taxon>Scleroderma</taxon>
    </lineage>
</organism>
<keyword evidence="2" id="KW-0732">Signal</keyword>
<feature type="compositionally biased region" description="Low complexity" evidence="1">
    <location>
        <begin position="107"/>
        <end position="122"/>
    </location>
</feature>
<dbReference type="OrthoDB" id="3259746at2759"/>
<keyword evidence="4" id="KW-1185">Reference proteome</keyword>
<evidence type="ECO:0000313" key="3">
    <source>
        <dbReference type="EMBL" id="KIM67553.1"/>
    </source>
</evidence>
<reference evidence="4" key="2">
    <citation type="submission" date="2015-01" db="EMBL/GenBank/DDBJ databases">
        <title>Evolutionary Origins and Diversification of the Mycorrhizal Mutualists.</title>
        <authorList>
            <consortium name="DOE Joint Genome Institute"/>
            <consortium name="Mycorrhizal Genomics Consortium"/>
            <person name="Kohler A."/>
            <person name="Kuo A."/>
            <person name="Nagy L.G."/>
            <person name="Floudas D."/>
            <person name="Copeland A."/>
            <person name="Barry K.W."/>
            <person name="Cichocki N."/>
            <person name="Veneault-Fourrey C."/>
            <person name="LaButti K."/>
            <person name="Lindquist E.A."/>
            <person name="Lipzen A."/>
            <person name="Lundell T."/>
            <person name="Morin E."/>
            <person name="Murat C."/>
            <person name="Riley R."/>
            <person name="Ohm R."/>
            <person name="Sun H."/>
            <person name="Tunlid A."/>
            <person name="Henrissat B."/>
            <person name="Grigoriev I.V."/>
            <person name="Hibbett D.S."/>
            <person name="Martin F."/>
        </authorList>
    </citation>
    <scope>NUCLEOTIDE SEQUENCE [LARGE SCALE GENOMIC DNA]</scope>
    <source>
        <strain evidence="4">Foug A</strain>
    </source>
</reference>
<sequence length="183" mass="18416">MFAALFTLTLFVALFQRVFAGLSIDTPQFTQCQPAEITWNGGNSPYNLIIVSADDVCGNALEDLGDFATLSTTFTVNLASGTQVVLSLEDASGDEAWTGTVTVGASSDSSCLSSNPSGLPTTTPTPTPTPSTTSSVPTTTIYDPAGAANAGLAPASGGALAVRPFSAVTALSVLVAGVFVSAL</sequence>
<dbReference type="PANTHER" id="PTHR37487">
    <property type="entry name" value="CHROMOSOME 1, WHOLE GENOME SHOTGUN SEQUENCE"/>
    <property type="match status" value="1"/>
</dbReference>
<protein>
    <submittedName>
        <fullName evidence="3">Uncharacterized protein</fullName>
    </submittedName>
</protein>
<accession>A0A0C3A1M7</accession>
<evidence type="ECO:0000256" key="1">
    <source>
        <dbReference type="SAM" id="MobiDB-lite"/>
    </source>
</evidence>
<evidence type="ECO:0000256" key="2">
    <source>
        <dbReference type="SAM" id="SignalP"/>
    </source>
</evidence>
<dbReference type="InParanoid" id="A0A0C3A1M7"/>
<feature type="signal peptide" evidence="2">
    <location>
        <begin position="1"/>
        <end position="20"/>
    </location>
</feature>
<dbReference type="Proteomes" id="UP000053989">
    <property type="component" value="Unassembled WGS sequence"/>
</dbReference>
<proteinExistence type="predicted"/>
<dbReference type="EMBL" id="KN822012">
    <property type="protein sequence ID" value="KIM67553.1"/>
    <property type="molecule type" value="Genomic_DNA"/>
</dbReference>
<feature type="chain" id="PRO_5002175119" evidence="2">
    <location>
        <begin position="21"/>
        <end position="183"/>
    </location>
</feature>
<feature type="compositionally biased region" description="Low complexity" evidence="1">
    <location>
        <begin position="130"/>
        <end position="140"/>
    </location>
</feature>
<name>A0A0C3A1M7_9AGAM</name>
<reference evidence="3 4" key="1">
    <citation type="submission" date="2014-04" db="EMBL/GenBank/DDBJ databases">
        <authorList>
            <consortium name="DOE Joint Genome Institute"/>
            <person name="Kuo A."/>
            <person name="Kohler A."/>
            <person name="Nagy L.G."/>
            <person name="Floudas D."/>
            <person name="Copeland A."/>
            <person name="Barry K.W."/>
            <person name="Cichocki N."/>
            <person name="Veneault-Fourrey C."/>
            <person name="LaButti K."/>
            <person name="Lindquist E.A."/>
            <person name="Lipzen A."/>
            <person name="Lundell T."/>
            <person name="Morin E."/>
            <person name="Murat C."/>
            <person name="Sun H."/>
            <person name="Tunlid A."/>
            <person name="Henrissat B."/>
            <person name="Grigoriev I.V."/>
            <person name="Hibbett D.S."/>
            <person name="Martin F."/>
            <person name="Nordberg H.P."/>
            <person name="Cantor M.N."/>
            <person name="Hua S.X."/>
        </authorList>
    </citation>
    <scope>NUCLEOTIDE SEQUENCE [LARGE SCALE GENOMIC DNA]</scope>
    <source>
        <strain evidence="3 4">Foug A</strain>
    </source>
</reference>
<dbReference type="HOGENOM" id="CLU_063099_3_0_1"/>